<accession>A0A2T4U9C0</accession>
<keyword evidence="4" id="KW-1185">Reference proteome</keyword>
<dbReference type="Proteomes" id="UP000240509">
    <property type="component" value="Unassembled WGS sequence"/>
</dbReference>
<dbReference type="InterPro" id="IPR014229">
    <property type="entry name" value="Spore_YtfJ"/>
</dbReference>
<evidence type="ECO:0000313" key="3">
    <source>
        <dbReference type="EMBL" id="PTL39977.1"/>
    </source>
</evidence>
<dbReference type="AlphaFoldDB" id="A0A2T4U9C0"/>
<evidence type="ECO:0000256" key="1">
    <source>
        <dbReference type="SAM" id="MobiDB-lite"/>
    </source>
</evidence>
<evidence type="ECO:0008006" key="5">
    <source>
        <dbReference type="Google" id="ProtNLM"/>
    </source>
</evidence>
<keyword evidence="2" id="KW-0812">Transmembrane</keyword>
<name>A0A2T4U9C0_9BACI</name>
<protein>
    <recommendedName>
        <fullName evidence="5">Sporulation protein YtfJ</fullName>
    </recommendedName>
</protein>
<proteinExistence type="predicted"/>
<evidence type="ECO:0000256" key="2">
    <source>
        <dbReference type="SAM" id="Phobius"/>
    </source>
</evidence>
<gene>
    <name evidence="3" type="ORF">C6Y45_03110</name>
</gene>
<dbReference type="PANTHER" id="PTHR39162:SF1">
    <property type="entry name" value="SPORULATION PROTEIN YTFJ"/>
    <property type="match status" value="1"/>
</dbReference>
<reference evidence="3 4" key="1">
    <citation type="submission" date="2018-03" db="EMBL/GenBank/DDBJ databases">
        <title>Alkalicoccus saliphilus sp. nov., isolated from a mineral pool.</title>
        <authorList>
            <person name="Zhao B."/>
        </authorList>
    </citation>
    <scope>NUCLEOTIDE SEQUENCE [LARGE SCALE GENOMIC DNA]</scope>
    <source>
        <strain evidence="3 4">6AG</strain>
    </source>
</reference>
<keyword evidence="2" id="KW-0472">Membrane</keyword>
<feature type="transmembrane region" description="Helical" evidence="2">
    <location>
        <begin position="119"/>
        <end position="138"/>
    </location>
</feature>
<evidence type="ECO:0000313" key="4">
    <source>
        <dbReference type="Proteomes" id="UP000240509"/>
    </source>
</evidence>
<comment type="caution">
    <text evidence="3">The sequence shown here is derived from an EMBL/GenBank/DDBJ whole genome shotgun (WGS) entry which is preliminary data.</text>
</comment>
<feature type="region of interest" description="Disordered" evidence="1">
    <location>
        <begin position="63"/>
        <end position="96"/>
    </location>
</feature>
<keyword evidence="2" id="KW-1133">Transmembrane helix</keyword>
<dbReference type="Pfam" id="PF09579">
    <property type="entry name" value="Spore_YtfJ"/>
    <property type="match status" value="1"/>
</dbReference>
<organism evidence="3 4">
    <name type="scientific">Alkalicoccus saliphilus</name>
    <dbReference type="NCBI Taxonomy" id="200989"/>
    <lineage>
        <taxon>Bacteria</taxon>
        <taxon>Bacillati</taxon>
        <taxon>Bacillota</taxon>
        <taxon>Bacilli</taxon>
        <taxon>Bacillales</taxon>
        <taxon>Bacillaceae</taxon>
        <taxon>Alkalicoccus</taxon>
    </lineage>
</organism>
<sequence length="141" mass="15385">MRRINEKEVLFVDEKKAFENSPIRSIFEKFSVKRDVTLVYGDPIKLEHRTILPVAKVKYGVGAGSGAGDQDDNEAGKTEPQKSSGRGEGAGGSFSIKPVGVYDITEEKTTYKPIVPVEMILMIPVIVTVLTLIISALSSED</sequence>
<dbReference type="EMBL" id="PZJJ01000003">
    <property type="protein sequence ID" value="PTL39977.1"/>
    <property type="molecule type" value="Genomic_DNA"/>
</dbReference>
<dbReference type="PANTHER" id="PTHR39162">
    <property type="entry name" value="GLL3345 PROTEIN"/>
    <property type="match status" value="1"/>
</dbReference>